<dbReference type="Proteomes" id="UP000599578">
    <property type="component" value="Unassembled WGS sequence"/>
</dbReference>
<dbReference type="EMBL" id="BMLT01000013">
    <property type="protein sequence ID" value="GGO87516.1"/>
    <property type="molecule type" value="Genomic_DNA"/>
</dbReference>
<organism evidence="2 3">
    <name type="scientific">Marinobacterium nitratireducens</name>
    <dbReference type="NCBI Taxonomy" id="518897"/>
    <lineage>
        <taxon>Bacteria</taxon>
        <taxon>Pseudomonadati</taxon>
        <taxon>Pseudomonadota</taxon>
        <taxon>Gammaproteobacteria</taxon>
        <taxon>Oceanospirillales</taxon>
        <taxon>Oceanospirillaceae</taxon>
        <taxon>Marinobacterium</taxon>
    </lineage>
</organism>
<gene>
    <name evidence="2" type="ORF">GCM10011348_40890</name>
</gene>
<evidence type="ECO:0000313" key="3">
    <source>
        <dbReference type="Proteomes" id="UP000599578"/>
    </source>
</evidence>
<name>A0A917ZMY6_9GAMM</name>
<comment type="caution">
    <text evidence="2">The sequence shown here is derived from an EMBL/GenBank/DDBJ whole genome shotgun (WGS) entry which is preliminary data.</text>
</comment>
<dbReference type="AlphaFoldDB" id="A0A917ZMY6"/>
<accession>A0A917ZMY6</accession>
<proteinExistence type="predicted"/>
<sequence>MYCGSVTRPIGVQKPIATHQSAPEHPKQERRQRARKPRNLSHTANRRCFTIIGTPFAYKDLSKDTKECQGSKGKLAMAPPPATRRKVAFFYVRYAAGAWMRMSWATPLPQKMPEPGRNTIKIAEVKP</sequence>
<protein>
    <submittedName>
        <fullName evidence="2">Uncharacterized protein</fullName>
    </submittedName>
</protein>
<evidence type="ECO:0000313" key="2">
    <source>
        <dbReference type="EMBL" id="GGO87516.1"/>
    </source>
</evidence>
<evidence type="ECO:0000256" key="1">
    <source>
        <dbReference type="SAM" id="MobiDB-lite"/>
    </source>
</evidence>
<reference evidence="2 3" key="1">
    <citation type="journal article" date="2014" name="Int. J. Syst. Evol. Microbiol.">
        <title>Complete genome sequence of Corynebacterium casei LMG S-19264T (=DSM 44701T), isolated from a smear-ripened cheese.</title>
        <authorList>
            <consortium name="US DOE Joint Genome Institute (JGI-PGF)"/>
            <person name="Walter F."/>
            <person name="Albersmeier A."/>
            <person name="Kalinowski J."/>
            <person name="Ruckert C."/>
        </authorList>
    </citation>
    <scope>NUCLEOTIDE SEQUENCE [LARGE SCALE GENOMIC DNA]</scope>
    <source>
        <strain evidence="2 3">CGMCC 1.7286</strain>
    </source>
</reference>
<keyword evidence="3" id="KW-1185">Reference proteome</keyword>
<feature type="region of interest" description="Disordered" evidence="1">
    <location>
        <begin position="13"/>
        <end position="43"/>
    </location>
</feature>
<feature type="compositionally biased region" description="Basic and acidic residues" evidence="1">
    <location>
        <begin position="22"/>
        <end position="31"/>
    </location>
</feature>